<name>A0ABU7MMB3_9BACT</name>
<keyword evidence="5 8" id="KW-0067">ATP-binding</keyword>
<feature type="binding site" evidence="8">
    <location>
        <position position="218"/>
    </location>
    <ligand>
        <name>ATP</name>
        <dbReference type="ChEBI" id="CHEBI:30616"/>
    </ligand>
</feature>
<dbReference type="Pfam" id="PF01336">
    <property type="entry name" value="tRNA_anti-codon"/>
    <property type="match status" value="1"/>
</dbReference>
<dbReference type="PANTHER" id="PTHR22594:SF5">
    <property type="entry name" value="ASPARTATE--TRNA LIGASE, MITOCHONDRIAL"/>
    <property type="match status" value="1"/>
</dbReference>
<dbReference type="NCBIfam" id="NF001750">
    <property type="entry name" value="PRK00476.1"/>
    <property type="match status" value="1"/>
</dbReference>
<comment type="caution">
    <text evidence="8">Lacks conserved residue(s) required for the propagation of feature annotation.</text>
</comment>
<dbReference type="InterPro" id="IPR006195">
    <property type="entry name" value="aa-tRNA-synth_II"/>
</dbReference>
<evidence type="ECO:0000313" key="11">
    <source>
        <dbReference type="Proteomes" id="UP001344817"/>
    </source>
</evidence>
<feature type="binding site" evidence="8">
    <location>
        <position position="209"/>
    </location>
    <ligand>
        <name>L-aspartate</name>
        <dbReference type="ChEBI" id="CHEBI:29991"/>
    </ligand>
</feature>
<dbReference type="InterPro" id="IPR045864">
    <property type="entry name" value="aa-tRNA-synth_II/BPL/LPL"/>
</dbReference>
<keyword evidence="6 8" id="KW-0648">Protein biosynthesis</keyword>
<dbReference type="CDD" id="cd04317">
    <property type="entry name" value="EcAspRS_like_N"/>
    <property type="match status" value="1"/>
</dbReference>
<keyword evidence="3 8" id="KW-0436">Ligase</keyword>
<comment type="function">
    <text evidence="8">Catalyzes the attachment of L-aspartate to tRNA(Asp) in a two-step reaction: L-aspartate is first activated by ATP to form Asp-AMP and then transferred to the acceptor end of tRNA(Asp).</text>
</comment>
<dbReference type="PANTHER" id="PTHR22594">
    <property type="entry name" value="ASPARTYL/LYSYL-TRNA SYNTHETASE"/>
    <property type="match status" value="1"/>
</dbReference>
<dbReference type="InterPro" id="IPR002312">
    <property type="entry name" value="Asp/Asn-tRNA-synth_IIb"/>
</dbReference>
<protein>
    <recommendedName>
        <fullName evidence="8">Aspartate--tRNA ligase</fullName>
        <ecNumber evidence="8">6.1.1.12</ecNumber>
    </recommendedName>
    <alternativeName>
        <fullName evidence="8">Aspartyl-tRNA synthetase</fullName>
        <shortName evidence="8">AspRS</shortName>
    </alternativeName>
</protein>
<feature type="binding site" evidence="8">
    <location>
        <position position="469"/>
    </location>
    <ligand>
        <name>L-aspartate</name>
        <dbReference type="ChEBI" id="CHEBI:29991"/>
    </ligand>
</feature>
<evidence type="ECO:0000259" key="9">
    <source>
        <dbReference type="PROSITE" id="PS50862"/>
    </source>
</evidence>
<evidence type="ECO:0000313" key="10">
    <source>
        <dbReference type="EMBL" id="MEE3928627.1"/>
    </source>
</evidence>
<feature type="binding site" evidence="8">
    <location>
        <begin position="209"/>
        <end position="211"/>
    </location>
    <ligand>
        <name>ATP</name>
        <dbReference type="ChEBI" id="CHEBI:30616"/>
    </ligand>
</feature>
<dbReference type="HAMAP" id="MF_00044">
    <property type="entry name" value="Asp_tRNA_synth_type1"/>
    <property type="match status" value="1"/>
</dbReference>
<dbReference type="InterPro" id="IPR004365">
    <property type="entry name" value="NA-bd_OB_tRNA"/>
</dbReference>
<dbReference type="EMBL" id="JAZDWZ010000015">
    <property type="protein sequence ID" value="MEE3928627.1"/>
    <property type="molecule type" value="Genomic_DNA"/>
</dbReference>
<dbReference type="SUPFAM" id="SSF55681">
    <property type="entry name" value="Class II aaRS and biotin synthetases"/>
    <property type="match status" value="1"/>
</dbReference>
<feature type="region of interest" description="Aspartate" evidence="8">
    <location>
        <begin position="187"/>
        <end position="190"/>
    </location>
</feature>
<feature type="binding site" evidence="8">
    <location>
        <position position="462"/>
    </location>
    <ligand>
        <name>ATP</name>
        <dbReference type="ChEBI" id="CHEBI:30616"/>
    </ligand>
</feature>
<keyword evidence="11" id="KW-1185">Reference proteome</keyword>
<sequence>MNKIINNNQLRATDEGKYVTLYGFVANKRRFGELNFVDLRDRYGITQLVFNTPINFTKESCLEVSGKVVIRKDKNDKIDTGEIEILVDKYKVLSSANELPFPIRDDIDVKEDLRLKYRFLDLRRPVMQNGIILKNKVFAAIREFLQENDFLELETPILAKATPEGARDFLVPTRNYNSFFALPQSPQLFKQLLMASGFERYYQFARCFRDEDSRKDRQPEFTQLDMEISFVDVEVFQDIIERMFKHFMAKIGHNITIPFQRLKFDDCIRDYGSDKPDLRYDNKIVDINDFCNDSEFNIIKNAPSKRLLHIEEIISKKQFKQLEEIAKKNKVKALFYFTMDNGKILDTNFANKVASSVEQLVKSLNKNSGTFLITADKYEFASQALGALRVELNSIYNWARDEYNFSWIVDWPMFEYDEETNQWQAAHHPFTQFDHDNIDDLEKMDKSQIKARSYDLVLNGFELGSGSARIYDKEVQQKMFKFIGMDEQQQQNKFGFFLKAFDYAMPPTCGIGLGMDRLIMILSNNKTIRDVIPFPKNAKNQDVFTEAPSEISSEQLSELHIQTIKPKEE</sequence>
<evidence type="ECO:0000256" key="8">
    <source>
        <dbReference type="HAMAP-Rule" id="MF_00044"/>
    </source>
</evidence>
<dbReference type="PROSITE" id="PS50862">
    <property type="entry name" value="AA_TRNA_LIGASE_II"/>
    <property type="match status" value="1"/>
</dbReference>
<dbReference type="InterPro" id="IPR004364">
    <property type="entry name" value="Aa-tRNA-synt_II"/>
</dbReference>
<dbReference type="SUPFAM" id="SSF55261">
    <property type="entry name" value="GAD domain-like"/>
    <property type="match status" value="1"/>
</dbReference>
<feature type="binding site" evidence="8">
    <location>
        <begin position="514"/>
        <end position="517"/>
    </location>
    <ligand>
        <name>ATP</name>
        <dbReference type="ChEBI" id="CHEBI:30616"/>
    </ligand>
</feature>
<evidence type="ECO:0000256" key="1">
    <source>
        <dbReference type="ARBA" id="ARBA00006303"/>
    </source>
</evidence>
<gene>
    <name evidence="8 10" type="primary">aspS</name>
    <name evidence="10" type="ORF">V2E24_03505</name>
</gene>
<comment type="similarity">
    <text evidence="1 8">Belongs to the class-II aminoacyl-tRNA synthetase family. Type 1 subfamily.</text>
</comment>
<keyword evidence="7 8" id="KW-0030">Aminoacyl-tRNA synthetase</keyword>
<evidence type="ECO:0000256" key="4">
    <source>
        <dbReference type="ARBA" id="ARBA00022741"/>
    </source>
</evidence>
<comment type="catalytic activity">
    <reaction evidence="8">
        <text>tRNA(Asp) + L-aspartate + ATP = L-aspartyl-tRNA(Asp) + AMP + diphosphate</text>
        <dbReference type="Rhea" id="RHEA:19649"/>
        <dbReference type="Rhea" id="RHEA-COMP:9660"/>
        <dbReference type="Rhea" id="RHEA-COMP:9678"/>
        <dbReference type="ChEBI" id="CHEBI:29991"/>
        <dbReference type="ChEBI" id="CHEBI:30616"/>
        <dbReference type="ChEBI" id="CHEBI:33019"/>
        <dbReference type="ChEBI" id="CHEBI:78442"/>
        <dbReference type="ChEBI" id="CHEBI:78516"/>
        <dbReference type="ChEBI" id="CHEBI:456215"/>
        <dbReference type="EC" id="6.1.1.12"/>
    </reaction>
</comment>
<dbReference type="InterPro" id="IPR004115">
    <property type="entry name" value="GAD-like_sf"/>
</dbReference>
<feature type="domain" description="Aminoacyl-transfer RNA synthetases class-II family profile" evidence="9">
    <location>
        <begin position="130"/>
        <end position="533"/>
    </location>
</feature>
<dbReference type="SUPFAM" id="SSF50249">
    <property type="entry name" value="Nucleic acid-binding proteins"/>
    <property type="match status" value="1"/>
</dbReference>
<evidence type="ECO:0000256" key="3">
    <source>
        <dbReference type="ARBA" id="ARBA00022598"/>
    </source>
</evidence>
<accession>A0ABU7MMB3</accession>
<dbReference type="PRINTS" id="PR01042">
    <property type="entry name" value="TRNASYNTHASP"/>
</dbReference>
<dbReference type="Proteomes" id="UP001344817">
    <property type="component" value="Unassembled WGS sequence"/>
</dbReference>
<dbReference type="InterPro" id="IPR047089">
    <property type="entry name" value="Asp-tRNA-ligase_1_N"/>
</dbReference>
<evidence type="ECO:0000256" key="2">
    <source>
        <dbReference type="ARBA" id="ARBA00011738"/>
    </source>
</evidence>
<dbReference type="Gene3D" id="2.40.50.140">
    <property type="entry name" value="Nucleic acid-binding proteins"/>
    <property type="match status" value="1"/>
</dbReference>
<dbReference type="Gene3D" id="3.30.1360.30">
    <property type="entry name" value="GAD-like domain"/>
    <property type="match status" value="1"/>
</dbReference>
<evidence type="ECO:0000256" key="6">
    <source>
        <dbReference type="ARBA" id="ARBA00022917"/>
    </source>
</evidence>
<dbReference type="GO" id="GO:0004815">
    <property type="term" value="F:aspartate-tRNA ligase activity"/>
    <property type="evidence" value="ECO:0007669"/>
    <property type="project" value="UniProtKB-EC"/>
</dbReference>
<comment type="caution">
    <text evidence="10">The sequence shown here is derived from an EMBL/GenBank/DDBJ whole genome shotgun (WGS) entry which is preliminary data.</text>
</comment>
<dbReference type="NCBIfam" id="TIGR00459">
    <property type="entry name" value="aspS_bact"/>
    <property type="match status" value="1"/>
</dbReference>
<proteinExistence type="inferred from homology"/>
<dbReference type="InterPro" id="IPR012340">
    <property type="entry name" value="NA-bd_OB-fold"/>
</dbReference>
<evidence type="ECO:0000256" key="7">
    <source>
        <dbReference type="ARBA" id="ARBA00023146"/>
    </source>
</evidence>
<evidence type="ECO:0000256" key="5">
    <source>
        <dbReference type="ARBA" id="ARBA00022840"/>
    </source>
</evidence>
<dbReference type="InterPro" id="IPR047090">
    <property type="entry name" value="AspRS_core"/>
</dbReference>
<comment type="subcellular location">
    <subcellularLocation>
        <location evidence="8">Cytoplasm</location>
    </subcellularLocation>
</comment>
<keyword evidence="8" id="KW-0963">Cytoplasm</keyword>
<reference evidence="10" key="1">
    <citation type="submission" date="2024-01" db="EMBL/GenBank/DDBJ databases">
        <title>Genome sequence of Mycoplasma ciconiae type strain DSM 25251.</title>
        <authorList>
            <person name="Spergser J."/>
        </authorList>
    </citation>
    <scope>NUCLEOTIDE SEQUENCE [LARGE SCALE GENOMIC DNA]</scope>
    <source>
        <strain evidence="10">DSM 25251</strain>
    </source>
</reference>
<feature type="binding site" evidence="8">
    <location>
        <position position="164"/>
    </location>
    <ligand>
        <name>L-aspartate</name>
        <dbReference type="ChEBI" id="CHEBI:29991"/>
    </ligand>
</feature>
<dbReference type="Pfam" id="PF00152">
    <property type="entry name" value="tRNA-synt_2"/>
    <property type="match status" value="1"/>
</dbReference>
<organism evidence="10 11">
    <name type="scientific">Mycoplasmopsis ciconiae</name>
    <dbReference type="NCBI Taxonomy" id="561067"/>
    <lineage>
        <taxon>Bacteria</taxon>
        <taxon>Bacillati</taxon>
        <taxon>Mycoplasmatota</taxon>
        <taxon>Mycoplasmoidales</taxon>
        <taxon>Metamycoplasmataceae</taxon>
        <taxon>Mycoplasmopsis</taxon>
    </lineage>
</organism>
<dbReference type="Gene3D" id="3.30.930.10">
    <property type="entry name" value="Bira Bifunctional Protein, Domain 2"/>
    <property type="match status" value="1"/>
</dbReference>
<dbReference type="RefSeq" id="WP_330501040.1">
    <property type="nucleotide sequence ID" value="NZ_JAZDWZ010000015.1"/>
</dbReference>
<dbReference type="CDD" id="cd00777">
    <property type="entry name" value="AspRS_core"/>
    <property type="match status" value="1"/>
</dbReference>
<feature type="binding site" evidence="8">
    <location>
        <position position="427"/>
    </location>
    <ligand>
        <name>L-aspartate</name>
        <dbReference type="ChEBI" id="CHEBI:29991"/>
    </ligand>
</feature>
<dbReference type="InterPro" id="IPR004524">
    <property type="entry name" value="Asp-tRNA-ligase_1"/>
</dbReference>
<dbReference type="EC" id="6.1.1.12" evidence="8"/>
<keyword evidence="4 8" id="KW-0547">Nucleotide-binding</keyword>
<comment type="subunit">
    <text evidence="2 8">Homodimer.</text>
</comment>